<comment type="subcellular location">
    <subcellularLocation>
        <location evidence="1 7">Cell membrane</location>
        <topology evidence="1 7">Multi-pass membrane protein</topology>
    </subcellularLocation>
</comment>
<dbReference type="EMBL" id="CP031165">
    <property type="protein sequence ID" value="AXV08795.1"/>
    <property type="molecule type" value="Genomic_DNA"/>
</dbReference>
<organism evidence="9 10">
    <name type="scientific">Euzebya pacifica</name>
    <dbReference type="NCBI Taxonomy" id="1608957"/>
    <lineage>
        <taxon>Bacteria</taxon>
        <taxon>Bacillati</taxon>
        <taxon>Actinomycetota</taxon>
        <taxon>Nitriliruptoria</taxon>
        <taxon>Euzebyales</taxon>
    </lineage>
</organism>
<dbReference type="KEGG" id="euz:DVS28_a4128"/>
<keyword evidence="4 7" id="KW-0812">Transmembrane</keyword>
<evidence type="ECO:0000259" key="8">
    <source>
        <dbReference type="PROSITE" id="PS50928"/>
    </source>
</evidence>
<dbReference type="PANTHER" id="PTHR32243">
    <property type="entry name" value="MALTOSE TRANSPORT SYSTEM PERMEASE-RELATED"/>
    <property type="match status" value="1"/>
</dbReference>
<name>A0A346Y2U8_9ACTN</name>
<dbReference type="GO" id="GO:0005886">
    <property type="term" value="C:plasma membrane"/>
    <property type="evidence" value="ECO:0007669"/>
    <property type="project" value="UniProtKB-SubCell"/>
</dbReference>
<accession>A0A346Y2U8</accession>
<evidence type="ECO:0000256" key="6">
    <source>
        <dbReference type="ARBA" id="ARBA00023136"/>
    </source>
</evidence>
<feature type="transmembrane region" description="Helical" evidence="7">
    <location>
        <begin position="249"/>
        <end position="271"/>
    </location>
</feature>
<dbReference type="InterPro" id="IPR035906">
    <property type="entry name" value="MetI-like_sf"/>
</dbReference>
<protein>
    <submittedName>
        <fullName evidence="9">Various polyols ABC transporter, permease component 2</fullName>
    </submittedName>
</protein>
<evidence type="ECO:0000256" key="3">
    <source>
        <dbReference type="ARBA" id="ARBA00022475"/>
    </source>
</evidence>
<evidence type="ECO:0000256" key="4">
    <source>
        <dbReference type="ARBA" id="ARBA00022692"/>
    </source>
</evidence>
<evidence type="ECO:0000313" key="10">
    <source>
        <dbReference type="Proteomes" id="UP000264006"/>
    </source>
</evidence>
<dbReference type="RefSeq" id="WP_114593086.1">
    <property type="nucleotide sequence ID" value="NZ_CP031165.1"/>
</dbReference>
<feature type="transmembrane region" description="Helical" evidence="7">
    <location>
        <begin position="151"/>
        <end position="168"/>
    </location>
</feature>
<keyword evidence="10" id="KW-1185">Reference proteome</keyword>
<dbReference type="Pfam" id="PF00528">
    <property type="entry name" value="BPD_transp_1"/>
    <property type="match status" value="1"/>
</dbReference>
<evidence type="ECO:0000313" key="9">
    <source>
        <dbReference type="EMBL" id="AXV08795.1"/>
    </source>
</evidence>
<comment type="similarity">
    <text evidence="7">Belongs to the binding-protein-dependent transport system permease family.</text>
</comment>
<reference evidence="9 10" key="1">
    <citation type="submission" date="2018-09" db="EMBL/GenBank/DDBJ databases">
        <title>Complete genome sequence of Euzebya sp. DY32-46 isolated from seawater of Pacific Ocean.</title>
        <authorList>
            <person name="Xu L."/>
            <person name="Wu Y.-H."/>
            <person name="Xu X.-W."/>
        </authorList>
    </citation>
    <scope>NUCLEOTIDE SEQUENCE [LARGE SCALE GENOMIC DNA]</scope>
    <source>
        <strain evidence="9 10">DY32-46</strain>
    </source>
</reference>
<evidence type="ECO:0000256" key="7">
    <source>
        <dbReference type="RuleBase" id="RU363032"/>
    </source>
</evidence>
<dbReference type="InterPro" id="IPR000515">
    <property type="entry name" value="MetI-like"/>
</dbReference>
<feature type="transmembrane region" description="Helical" evidence="7">
    <location>
        <begin position="85"/>
        <end position="106"/>
    </location>
</feature>
<evidence type="ECO:0000256" key="1">
    <source>
        <dbReference type="ARBA" id="ARBA00004651"/>
    </source>
</evidence>
<feature type="transmembrane region" description="Helical" evidence="7">
    <location>
        <begin position="197"/>
        <end position="218"/>
    </location>
</feature>
<evidence type="ECO:0000256" key="2">
    <source>
        <dbReference type="ARBA" id="ARBA00022448"/>
    </source>
</evidence>
<dbReference type="OrthoDB" id="9794684at2"/>
<dbReference type="PROSITE" id="PS50928">
    <property type="entry name" value="ABC_TM1"/>
    <property type="match status" value="1"/>
</dbReference>
<dbReference type="AlphaFoldDB" id="A0A346Y2U8"/>
<keyword evidence="2 7" id="KW-0813">Transport</keyword>
<evidence type="ECO:0000256" key="5">
    <source>
        <dbReference type="ARBA" id="ARBA00022989"/>
    </source>
</evidence>
<gene>
    <name evidence="9" type="ORF">DVS28_a4128</name>
</gene>
<dbReference type="SUPFAM" id="SSF161098">
    <property type="entry name" value="MetI-like"/>
    <property type="match status" value="1"/>
</dbReference>
<feature type="transmembrane region" description="Helical" evidence="7">
    <location>
        <begin position="18"/>
        <end position="40"/>
    </location>
</feature>
<keyword evidence="6 7" id="KW-0472">Membrane</keyword>
<proteinExistence type="inferred from homology"/>
<dbReference type="Gene3D" id="1.10.3720.10">
    <property type="entry name" value="MetI-like"/>
    <property type="match status" value="1"/>
</dbReference>
<keyword evidence="5 7" id="KW-1133">Transmembrane helix</keyword>
<keyword evidence="3" id="KW-1003">Cell membrane</keyword>
<feature type="domain" description="ABC transmembrane type-1" evidence="8">
    <location>
        <begin position="81"/>
        <end position="271"/>
    </location>
</feature>
<dbReference type="CDD" id="cd06261">
    <property type="entry name" value="TM_PBP2"/>
    <property type="match status" value="1"/>
</dbReference>
<sequence>MSGDSTSVIVGEKKWHNVVLGIVAWIVGILFFFPVAWMFMNGFKTEAVANADPTLFFEPTTEQYSTVTQQTTGLLGFAEAFANSAWIVGLSTIFVMILAIPAAYALAVRPVKKWRDVLFFFISTKFLPIVAAILPLWIIARELGILNSRTVLVILYTAMNLPLAVWMLRSFFREVPKSLIEAADVDGASLWAQLTSVVLPIVAPGVAATALLCLIFAWNEFFLAVQLNTVDGQTVPIWVTSFVSTRGNFIAKLSAASTLASVPVVIAGWIAQKRMIRGLAMGAIK</sequence>
<dbReference type="InterPro" id="IPR050901">
    <property type="entry name" value="BP-dep_ABC_trans_perm"/>
</dbReference>
<feature type="transmembrane region" description="Helical" evidence="7">
    <location>
        <begin position="118"/>
        <end position="139"/>
    </location>
</feature>
<dbReference type="PANTHER" id="PTHR32243:SF52">
    <property type="entry name" value="ABC TRANSPORTER PERMEASE PROTEIN"/>
    <property type="match status" value="1"/>
</dbReference>
<dbReference type="GO" id="GO:0055085">
    <property type="term" value="P:transmembrane transport"/>
    <property type="evidence" value="ECO:0007669"/>
    <property type="project" value="InterPro"/>
</dbReference>
<dbReference type="Proteomes" id="UP000264006">
    <property type="component" value="Chromosome"/>
</dbReference>